<reference evidence="1" key="1">
    <citation type="submission" date="2022-01" db="EMBL/GenBank/DDBJ databases">
        <title>Genome Sequence Resource for Two Populations of Ditylenchus destructor, the Migratory Endoparasitic Phytonematode.</title>
        <authorList>
            <person name="Zhang H."/>
            <person name="Lin R."/>
            <person name="Xie B."/>
        </authorList>
    </citation>
    <scope>NUCLEOTIDE SEQUENCE</scope>
    <source>
        <strain evidence="1">BazhouSP</strain>
    </source>
</reference>
<sequence length="109" mass="11811">MRPQISMSLLHFEDSTLGLSLDCRRPGWGEGMTAIFMWKRLALPEAELSLSAKLCVSRPSAKYQISSVGTAGLAWVSSCGSQGSSLWAKLGQLRDGWQRRALAAELAAV</sequence>
<organism evidence="1 2">
    <name type="scientific">Ditylenchus destructor</name>
    <dbReference type="NCBI Taxonomy" id="166010"/>
    <lineage>
        <taxon>Eukaryota</taxon>
        <taxon>Metazoa</taxon>
        <taxon>Ecdysozoa</taxon>
        <taxon>Nematoda</taxon>
        <taxon>Chromadorea</taxon>
        <taxon>Rhabditida</taxon>
        <taxon>Tylenchina</taxon>
        <taxon>Tylenchomorpha</taxon>
        <taxon>Sphaerularioidea</taxon>
        <taxon>Anguinidae</taxon>
        <taxon>Anguininae</taxon>
        <taxon>Ditylenchus</taxon>
    </lineage>
</organism>
<name>A0AAD4N1B4_9BILA</name>
<evidence type="ECO:0000313" key="2">
    <source>
        <dbReference type="Proteomes" id="UP001201812"/>
    </source>
</evidence>
<proteinExistence type="predicted"/>
<keyword evidence="2" id="KW-1185">Reference proteome</keyword>
<dbReference type="EMBL" id="JAKKPZ010000027">
    <property type="protein sequence ID" value="KAI1710225.1"/>
    <property type="molecule type" value="Genomic_DNA"/>
</dbReference>
<dbReference type="AlphaFoldDB" id="A0AAD4N1B4"/>
<comment type="caution">
    <text evidence="1">The sequence shown here is derived from an EMBL/GenBank/DDBJ whole genome shotgun (WGS) entry which is preliminary data.</text>
</comment>
<accession>A0AAD4N1B4</accession>
<gene>
    <name evidence="1" type="ORF">DdX_10904</name>
</gene>
<evidence type="ECO:0000313" key="1">
    <source>
        <dbReference type="EMBL" id="KAI1710225.1"/>
    </source>
</evidence>
<protein>
    <submittedName>
        <fullName evidence="1">Uncharacterized protein</fullName>
    </submittedName>
</protein>
<dbReference type="Proteomes" id="UP001201812">
    <property type="component" value="Unassembled WGS sequence"/>
</dbReference>